<gene>
    <name evidence="3" type="ORF">D8M06_16880</name>
</gene>
<sequence>MNTEINFLEKAPNKYNRYLWFGIIFFLLLFLAVGLLFYQKNLLTTDMETLEDRKTEIELELTEFQKEFSGKRELQELQQEVANLQDNSFPTVALYQEMLGLFEAEQMTGYDFSGGTELIIDATFPSLDDVADYISSLLENTYVTNTELTSVNHLEDTYEATLTITVNQGRFVEELGTDD</sequence>
<reference evidence="3 4" key="1">
    <citation type="journal article" date="2016" name="Int. J. Syst. Evol. Microbiol.">
        <title>Oceanobacillus halophilus sp. nov., a novel moderately halophilic bacterium from a hypersaline lake.</title>
        <authorList>
            <person name="Amoozegar M.A."/>
            <person name="Bagheri M."/>
            <person name="Makhdoumi A."/>
            <person name="Nikou M.M."/>
            <person name="Fazeli S.A.S."/>
            <person name="Schumann P."/>
            <person name="Sproer C."/>
            <person name="Sanchez-Porro C."/>
            <person name="Ventosa A."/>
        </authorList>
    </citation>
    <scope>NUCLEOTIDE SEQUENCE [LARGE SCALE GENOMIC DNA]</scope>
    <source>
        <strain evidence="3 4">DSM 23996</strain>
    </source>
</reference>
<keyword evidence="1" id="KW-0175">Coiled coil</keyword>
<feature type="coiled-coil region" evidence="1">
    <location>
        <begin position="40"/>
        <end position="87"/>
    </location>
</feature>
<keyword evidence="2" id="KW-0812">Transmembrane</keyword>
<keyword evidence="4" id="KW-1185">Reference proteome</keyword>
<proteinExistence type="predicted"/>
<evidence type="ECO:0000313" key="4">
    <source>
        <dbReference type="Proteomes" id="UP000269301"/>
    </source>
</evidence>
<accession>A0A494ZUU5</accession>
<dbReference type="AlphaFoldDB" id="A0A494ZUU5"/>
<organism evidence="3 4">
    <name type="scientific">Oceanobacillus halophilus</name>
    <dbReference type="NCBI Taxonomy" id="930130"/>
    <lineage>
        <taxon>Bacteria</taxon>
        <taxon>Bacillati</taxon>
        <taxon>Bacillota</taxon>
        <taxon>Bacilli</taxon>
        <taxon>Bacillales</taxon>
        <taxon>Bacillaceae</taxon>
        <taxon>Oceanobacillus</taxon>
    </lineage>
</organism>
<evidence type="ECO:0000256" key="2">
    <source>
        <dbReference type="SAM" id="Phobius"/>
    </source>
</evidence>
<dbReference type="RefSeq" id="WP_121205758.1">
    <property type="nucleotide sequence ID" value="NZ_RBZP01000021.1"/>
</dbReference>
<keyword evidence="2" id="KW-1133">Transmembrane helix</keyword>
<dbReference type="Proteomes" id="UP000269301">
    <property type="component" value="Unassembled WGS sequence"/>
</dbReference>
<dbReference type="EMBL" id="RBZP01000021">
    <property type="protein sequence ID" value="RKQ29891.1"/>
    <property type="molecule type" value="Genomic_DNA"/>
</dbReference>
<evidence type="ECO:0000256" key="1">
    <source>
        <dbReference type="SAM" id="Coils"/>
    </source>
</evidence>
<evidence type="ECO:0000313" key="3">
    <source>
        <dbReference type="EMBL" id="RKQ29891.1"/>
    </source>
</evidence>
<protein>
    <submittedName>
        <fullName evidence="3">Uncharacterized protein</fullName>
    </submittedName>
</protein>
<comment type="caution">
    <text evidence="3">The sequence shown here is derived from an EMBL/GenBank/DDBJ whole genome shotgun (WGS) entry which is preliminary data.</text>
</comment>
<dbReference type="OrthoDB" id="2704524at2"/>
<feature type="transmembrane region" description="Helical" evidence="2">
    <location>
        <begin position="18"/>
        <end position="38"/>
    </location>
</feature>
<name>A0A494ZUU5_9BACI</name>
<keyword evidence="2" id="KW-0472">Membrane</keyword>